<evidence type="ECO:0000259" key="3">
    <source>
        <dbReference type="Pfam" id="PF16344"/>
    </source>
</evidence>
<dbReference type="Gene3D" id="3.55.50.30">
    <property type="match status" value="1"/>
</dbReference>
<dbReference type="RefSeq" id="WP_202101368.1">
    <property type="nucleotide sequence ID" value="NZ_JAERTY010000001.1"/>
</dbReference>
<feature type="domain" description="Protein FecR C-terminal" evidence="3">
    <location>
        <begin position="252"/>
        <end position="320"/>
    </location>
</feature>
<evidence type="ECO:0000313" key="5">
    <source>
        <dbReference type="Proteomes" id="UP000625283"/>
    </source>
</evidence>
<dbReference type="Pfam" id="PF04773">
    <property type="entry name" value="FecR"/>
    <property type="match status" value="1"/>
</dbReference>
<dbReference type="Gene3D" id="2.60.120.1440">
    <property type="match status" value="1"/>
</dbReference>
<dbReference type="Proteomes" id="UP000625283">
    <property type="component" value="Unassembled WGS sequence"/>
</dbReference>
<keyword evidence="1" id="KW-0472">Membrane</keyword>
<evidence type="ECO:0000259" key="2">
    <source>
        <dbReference type="Pfam" id="PF04773"/>
    </source>
</evidence>
<feature type="transmembrane region" description="Helical" evidence="1">
    <location>
        <begin position="90"/>
        <end position="111"/>
    </location>
</feature>
<dbReference type="InterPro" id="IPR006860">
    <property type="entry name" value="FecR"/>
</dbReference>
<evidence type="ECO:0000256" key="1">
    <source>
        <dbReference type="SAM" id="Phobius"/>
    </source>
</evidence>
<comment type="caution">
    <text evidence="4">The sequence shown here is derived from an EMBL/GenBank/DDBJ whole genome shotgun (WGS) entry which is preliminary data.</text>
</comment>
<feature type="domain" description="FecR protein" evidence="2">
    <location>
        <begin position="125"/>
        <end position="209"/>
    </location>
</feature>
<keyword evidence="1" id="KW-1133">Transmembrane helix</keyword>
<dbReference type="PANTHER" id="PTHR30273">
    <property type="entry name" value="PERIPLASMIC SIGNAL SENSOR AND SIGMA FACTOR ACTIVATOR FECR-RELATED"/>
    <property type="match status" value="1"/>
</dbReference>
<dbReference type="InterPro" id="IPR012373">
    <property type="entry name" value="Ferrdict_sens_TM"/>
</dbReference>
<reference evidence="4 5" key="1">
    <citation type="submission" date="2021-01" db="EMBL/GenBank/DDBJ databases">
        <title>C459-1 draft genome sequence.</title>
        <authorList>
            <person name="Zhang X.-F."/>
        </authorList>
    </citation>
    <scope>NUCLEOTIDE SEQUENCE [LARGE SCALE GENOMIC DNA]</scope>
    <source>
        <strain evidence="5">C459-1</strain>
    </source>
</reference>
<protein>
    <submittedName>
        <fullName evidence="4">FecR domain-containing protein</fullName>
    </submittedName>
</protein>
<dbReference type="PIRSF" id="PIRSF018266">
    <property type="entry name" value="FecR"/>
    <property type="match status" value="1"/>
</dbReference>
<dbReference type="Pfam" id="PF16344">
    <property type="entry name" value="FecR_C"/>
    <property type="match status" value="1"/>
</dbReference>
<keyword evidence="1" id="KW-0812">Transmembrane</keyword>
<dbReference type="PANTHER" id="PTHR30273:SF2">
    <property type="entry name" value="PROTEIN FECR"/>
    <property type="match status" value="1"/>
</dbReference>
<proteinExistence type="predicted"/>
<name>A0ABS1QYQ6_9SPHI</name>
<organism evidence="4 5">
    <name type="scientific">Sphingobacterium faecale</name>
    <dbReference type="NCBI Taxonomy" id="2803775"/>
    <lineage>
        <taxon>Bacteria</taxon>
        <taxon>Pseudomonadati</taxon>
        <taxon>Bacteroidota</taxon>
        <taxon>Sphingobacteriia</taxon>
        <taxon>Sphingobacteriales</taxon>
        <taxon>Sphingobacteriaceae</taxon>
        <taxon>Sphingobacterium</taxon>
    </lineage>
</organism>
<evidence type="ECO:0000313" key="4">
    <source>
        <dbReference type="EMBL" id="MBL1407578.1"/>
    </source>
</evidence>
<keyword evidence="5" id="KW-1185">Reference proteome</keyword>
<accession>A0ABS1QYQ6</accession>
<dbReference type="InterPro" id="IPR032508">
    <property type="entry name" value="FecR_C"/>
</dbReference>
<sequence>MNKEELIKYISGDLNAEQQVVVEAWIRESAENEKEYTDMKKIWEWSGASDQSPEVDVDRAWADFVKLRDEQPTKVLVLTEEKRSRGWRPWMVAAAIVMLLMSSVAVLKWTLSTDLSLDSNDRLQQAGLPDGSTVYLNKKTVLDYKKGWLAKERTVVLSKGEAFFDVKRDTTQPFVIQSGNSRITVLGTSFHVRRADGETEVIVSSGSVRVDHAGNSVRLKPNDRVLIQDTARTKVKVDTVEDQLYKYYIHQQFIFENTPLSRVFEVLGKAFDQKFVVVDDKTKMLRYTASFERQTLNEMLDVILKTFELKIEKKGNVYYIKG</sequence>
<gene>
    <name evidence="4" type="ORF">JKG61_02310</name>
</gene>
<dbReference type="EMBL" id="JAERTY010000001">
    <property type="protein sequence ID" value="MBL1407578.1"/>
    <property type="molecule type" value="Genomic_DNA"/>
</dbReference>